<proteinExistence type="predicted"/>
<dbReference type="AlphaFoldDB" id="A0A0M2R9B6"/>
<dbReference type="Proteomes" id="UP000034491">
    <property type="component" value="Unassembled WGS sequence"/>
</dbReference>
<name>A0A0M2R9B6_9PROT</name>
<accession>A0A0M2R9B6</accession>
<comment type="caution">
    <text evidence="1">The sequence shown here is derived from an EMBL/GenBank/DDBJ whole genome shotgun (WGS) entry which is preliminary data.</text>
</comment>
<dbReference type="EMBL" id="LANI01000005">
    <property type="protein sequence ID" value="KKJ77059.1"/>
    <property type="molecule type" value="Genomic_DNA"/>
</dbReference>
<gene>
    <name evidence="1" type="ORF">WH95_08205</name>
</gene>
<reference evidence="1 2" key="1">
    <citation type="submission" date="2015-03" db="EMBL/GenBank/DDBJ databases">
        <title>Genome sequence of Kiloniella sp. P1-1, isolated from the gut microflora of Pacific white shrimp, Penaeus vannamei.</title>
        <authorList>
            <person name="Shao Z."/>
            <person name="Wang L."/>
            <person name="Li X."/>
        </authorList>
    </citation>
    <scope>NUCLEOTIDE SEQUENCE [LARGE SCALE GENOMIC DNA]</scope>
    <source>
        <strain evidence="1 2">P1-1</strain>
    </source>
</reference>
<sequence length="74" mass="8308">MQQNRMRKRPVNGATYWFSNRNKPLTGVLPVGKLASPNLPVHKLTVQTLFVLGTTLAQVYQLYIKAGLIMLLPT</sequence>
<evidence type="ECO:0000313" key="1">
    <source>
        <dbReference type="EMBL" id="KKJ77059.1"/>
    </source>
</evidence>
<organism evidence="1 2">
    <name type="scientific">Kiloniella litopenaei</name>
    <dbReference type="NCBI Taxonomy" id="1549748"/>
    <lineage>
        <taxon>Bacteria</taxon>
        <taxon>Pseudomonadati</taxon>
        <taxon>Pseudomonadota</taxon>
        <taxon>Alphaproteobacteria</taxon>
        <taxon>Rhodospirillales</taxon>
        <taxon>Kiloniellaceae</taxon>
        <taxon>Kiloniella</taxon>
    </lineage>
</organism>
<protein>
    <submittedName>
        <fullName evidence="1">Uncharacterized protein</fullName>
    </submittedName>
</protein>
<evidence type="ECO:0000313" key="2">
    <source>
        <dbReference type="Proteomes" id="UP000034491"/>
    </source>
</evidence>
<keyword evidence="2" id="KW-1185">Reference proteome</keyword>